<feature type="transmembrane region" description="Helical" evidence="12">
    <location>
        <begin position="731"/>
        <end position="757"/>
    </location>
</feature>
<dbReference type="InterPro" id="IPR003439">
    <property type="entry name" value="ABC_transporter-like_ATP-bd"/>
</dbReference>
<reference evidence="16" key="1">
    <citation type="journal article" date="2018" name="Nat. Microbiol.">
        <title>Leveraging single-cell genomics to expand the fungal tree of life.</title>
        <authorList>
            <person name="Ahrendt S.R."/>
            <person name="Quandt C.A."/>
            <person name="Ciobanu D."/>
            <person name="Clum A."/>
            <person name="Salamov A."/>
            <person name="Andreopoulos B."/>
            <person name="Cheng J.F."/>
            <person name="Woyke T."/>
            <person name="Pelin A."/>
            <person name="Henrissat B."/>
            <person name="Reynolds N.K."/>
            <person name="Benny G.L."/>
            <person name="Smith M.E."/>
            <person name="James T.Y."/>
            <person name="Grigoriev I.V."/>
        </authorList>
    </citation>
    <scope>NUCLEOTIDE SEQUENCE [LARGE SCALE GENOMIC DNA]</scope>
</reference>
<evidence type="ECO:0000256" key="11">
    <source>
        <dbReference type="SAM" id="MobiDB-lite"/>
    </source>
</evidence>
<organism evidence="15 16">
    <name type="scientific">Piptocephalis cylindrospora</name>
    <dbReference type="NCBI Taxonomy" id="1907219"/>
    <lineage>
        <taxon>Eukaryota</taxon>
        <taxon>Fungi</taxon>
        <taxon>Fungi incertae sedis</taxon>
        <taxon>Zoopagomycota</taxon>
        <taxon>Zoopagomycotina</taxon>
        <taxon>Zoopagomycetes</taxon>
        <taxon>Zoopagales</taxon>
        <taxon>Piptocephalidaceae</taxon>
        <taxon>Piptocephalis</taxon>
    </lineage>
</organism>
<feature type="transmembrane region" description="Helical" evidence="12">
    <location>
        <begin position="164"/>
        <end position="182"/>
    </location>
</feature>
<feature type="transmembrane region" description="Helical" evidence="12">
    <location>
        <begin position="302"/>
        <end position="320"/>
    </location>
</feature>
<keyword evidence="16" id="KW-1185">Reference proteome</keyword>
<feature type="domain" description="ABC transmembrane type-1" evidence="14">
    <location>
        <begin position="690"/>
        <end position="978"/>
    </location>
</feature>
<dbReference type="SUPFAM" id="SSF90123">
    <property type="entry name" value="ABC transporter transmembrane region"/>
    <property type="match status" value="2"/>
</dbReference>
<proteinExistence type="inferred from homology"/>
<dbReference type="Pfam" id="PF00005">
    <property type="entry name" value="ABC_tran"/>
    <property type="match status" value="2"/>
</dbReference>
<keyword evidence="5" id="KW-0677">Repeat</keyword>
<protein>
    <submittedName>
        <fullName evidence="15">P-loop containing nucleoside triphosphate hydrolase protein</fullName>
    </submittedName>
</protein>
<name>A0A4P9Y722_9FUNG</name>
<dbReference type="SMART" id="SM00382">
    <property type="entry name" value="AAA"/>
    <property type="match status" value="2"/>
</dbReference>
<dbReference type="GO" id="GO:0005524">
    <property type="term" value="F:ATP binding"/>
    <property type="evidence" value="ECO:0007669"/>
    <property type="project" value="UniProtKB-KW"/>
</dbReference>
<keyword evidence="6" id="KW-0547">Nucleotide-binding</keyword>
<dbReference type="CDD" id="cd18578">
    <property type="entry name" value="ABC_6TM_Pgp_ABCB1_D2_like"/>
    <property type="match status" value="1"/>
</dbReference>
<dbReference type="GO" id="GO:0005886">
    <property type="term" value="C:plasma membrane"/>
    <property type="evidence" value="ECO:0007669"/>
    <property type="project" value="UniProtKB-SubCell"/>
</dbReference>
<dbReference type="Pfam" id="PF00664">
    <property type="entry name" value="ABC_membrane"/>
    <property type="match status" value="2"/>
</dbReference>
<keyword evidence="7" id="KW-0067">ATP-binding</keyword>
<evidence type="ECO:0000256" key="1">
    <source>
        <dbReference type="ARBA" id="ARBA00004651"/>
    </source>
</evidence>
<dbReference type="GO" id="GO:0016887">
    <property type="term" value="F:ATP hydrolysis activity"/>
    <property type="evidence" value="ECO:0007669"/>
    <property type="project" value="InterPro"/>
</dbReference>
<evidence type="ECO:0000256" key="9">
    <source>
        <dbReference type="ARBA" id="ARBA00023136"/>
    </source>
</evidence>
<dbReference type="PROSITE" id="PS50893">
    <property type="entry name" value="ABC_TRANSPORTER_2"/>
    <property type="match status" value="2"/>
</dbReference>
<keyword evidence="10" id="KW-0325">Glycoprotein</keyword>
<dbReference type="PROSITE" id="PS50929">
    <property type="entry name" value="ABC_TM1F"/>
    <property type="match status" value="2"/>
</dbReference>
<comment type="similarity">
    <text evidence="2">Belongs to the ABC transporter superfamily. ABCB family. Multidrug resistance exporter (TC 3.A.1.201) subfamily.</text>
</comment>
<feature type="transmembrane region" description="Helical" evidence="12">
    <location>
        <begin position="952"/>
        <end position="972"/>
    </location>
</feature>
<feature type="transmembrane region" description="Helical" evidence="12">
    <location>
        <begin position="267"/>
        <end position="290"/>
    </location>
</feature>
<feature type="region of interest" description="Disordered" evidence="11">
    <location>
        <begin position="618"/>
        <end position="643"/>
    </location>
</feature>
<evidence type="ECO:0000256" key="6">
    <source>
        <dbReference type="ARBA" id="ARBA00022741"/>
    </source>
</evidence>
<feature type="transmembrane region" description="Helical" evidence="12">
    <location>
        <begin position="810"/>
        <end position="831"/>
    </location>
</feature>
<evidence type="ECO:0000256" key="12">
    <source>
        <dbReference type="SAM" id="Phobius"/>
    </source>
</evidence>
<dbReference type="OrthoDB" id="6500128at2759"/>
<evidence type="ECO:0000256" key="5">
    <source>
        <dbReference type="ARBA" id="ARBA00022737"/>
    </source>
</evidence>
<evidence type="ECO:0000256" key="8">
    <source>
        <dbReference type="ARBA" id="ARBA00022989"/>
    </source>
</evidence>
<dbReference type="PANTHER" id="PTHR43394">
    <property type="entry name" value="ATP-DEPENDENT PERMEASE MDL1, MITOCHONDRIAL"/>
    <property type="match status" value="1"/>
</dbReference>
<gene>
    <name evidence="15" type="ORF">BJ684DRAFT_8276</name>
</gene>
<keyword evidence="4 12" id="KW-0812">Transmembrane</keyword>
<feature type="domain" description="ABC transmembrane type-1" evidence="14">
    <location>
        <begin position="37"/>
        <end position="331"/>
    </location>
</feature>
<dbReference type="CDD" id="cd18577">
    <property type="entry name" value="ABC_6TM_Pgp_ABCB1_D1_like"/>
    <property type="match status" value="1"/>
</dbReference>
<evidence type="ECO:0000313" key="15">
    <source>
        <dbReference type="EMBL" id="RKP14622.1"/>
    </source>
</evidence>
<feature type="transmembrane region" description="Helical" evidence="12">
    <location>
        <begin position="85"/>
        <end position="113"/>
    </location>
</feature>
<dbReference type="EMBL" id="KZ987811">
    <property type="protein sequence ID" value="RKP14622.1"/>
    <property type="molecule type" value="Genomic_DNA"/>
</dbReference>
<evidence type="ECO:0000313" key="16">
    <source>
        <dbReference type="Proteomes" id="UP000267251"/>
    </source>
</evidence>
<dbReference type="InterPro" id="IPR003593">
    <property type="entry name" value="AAA+_ATPase"/>
</dbReference>
<dbReference type="PROSITE" id="PS00211">
    <property type="entry name" value="ABC_TRANSPORTER_1"/>
    <property type="match status" value="2"/>
</dbReference>
<keyword evidence="15" id="KW-0378">Hydrolase</keyword>
<dbReference type="FunFam" id="1.20.1560.10:FF:000009">
    <property type="entry name" value="ABC transporter B family member 1"/>
    <property type="match status" value="1"/>
</dbReference>
<dbReference type="FunFam" id="1.20.1560.10:FF:000102">
    <property type="entry name" value="ABC multidrug transporter Mdr1"/>
    <property type="match status" value="1"/>
</dbReference>
<dbReference type="GO" id="GO:0015421">
    <property type="term" value="F:ABC-type oligopeptide transporter activity"/>
    <property type="evidence" value="ECO:0007669"/>
    <property type="project" value="TreeGrafter"/>
</dbReference>
<evidence type="ECO:0000259" key="13">
    <source>
        <dbReference type="PROSITE" id="PS50893"/>
    </source>
</evidence>
<dbReference type="InterPro" id="IPR017871">
    <property type="entry name" value="ABC_transporter-like_CS"/>
</dbReference>
<keyword evidence="8 12" id="KW-1133">Transmembrane helix</keyword>
<dbReference type="FunFam" id="3.40.50.300:FF:000066">
    <property type="entry name" value="ABC transporter B family member 1"/>
    <property type="match status" value="1"/>
</dbReference>
<evidence type="ECO:0000256" key="2">
    <source>
        <dbReference type="ARBA" id="ARBA00007577"/>
    </source>
</evidence>
<dbReference type="Gene3D" id="3.40.50.300">
    <property type="entry name" value="P-loop containing nucleotide triphosphate hydrolases"/>
    <property type="match status" value="2"/>
</dbReference>
<evidence type="ECO:0000256" key="3">
    <source>
        <dbReference type="ARBA" id="ARBA00022448"/>
    </source>
</evidence>
<sequence length="1259" mass="135929">MDASSIKTASSVDPNEKKVSFFQLYRFATPYDRLLIAFASFCAAANGTSQPLMTLLFAGIIDVFTKLGANGAGDASSKEKFQDDIVYYVIWFVILAAATFVVSYFQMSIWMYVGERQCKKMRELYYASVLRQEIGWFDRTSSGNLTSRLSGDINLIQDGISEKVGLIIQYAAMFIAGFAIAFSKGWKMSLVMLSVMPLLIAAGGFMAKMIAGGATSGQDAYGKSGAIAEEVLSAIKTVSAFGGQSREMARYKVEVDKAMVTGLRKSYINGAGVGTIMFIMFCTYALGFWYGSKLSLDGEMTAGGVVNVFLALIIGAMSLGQAAPNIAAISSAIGAAGKIFSVIDRVPLIDSALVTGEKPDRVDGSLEFRNVRFHYPTRPDVPILEDYSLSINPGETVALVGSSGSGKSTLVALTERFYDPVEGAVFLDGRDLKDLNIQWLRRHVGLVGQEPVLFGASIYQNIAWGSASESQVPTREEVEEAAKSANAHDFISALPNGYDTLVGAKGALLSGGQKQRIAIARAIIKNPKVLLLDEATSALDTESERIVQSALDRASQGRTTIVVAHRLSTIREADKIVVMSKGKIIEAGKHDELLAQGGLYSTLVQAQALKKEVDSGNDIIPEEESTGEMTEMPSPSGKEGAGVKRALSRAEFTEAAKTLAQEKDIESAKGRSFPYARLFRLNRPEKWYLVGGLVGAIVDGCIFPTYALIFTQVLTVFQHLGDEAKFKRESTLWSCMFLVLAVVSLFSLFGKIGMFGVSGEKLAARMRLLTFGALLRQEMGFFDLEENGSGALGSKLATESDQVKNITGMLVGNIIQIITTLIYALILAFIHGWKLSLVVFACVPLVGLAGYLQMAALTGFGEKTKKAYEESAQIACETVENMRTVSSLSREESFKVIYNHDILLPHRIAVRGAFLSSLGFSCSQAINFLVFALAFWYGSTLILSGEMTVEDMFQVMFAVIFSAMAIGQVASFTPSLAKGKISAIAFFDLLDRKTLIDPNAQGGQVAKEFTGLVQGKDVCFTYPARPEVPILRGLDVTVMAGKTVAIVGGSGSGKSTLVALVQRFYDADSGLVSVDGLGVQEWNLEALRANIAAVGQEPILFDLSIRENIAYGKVGGVATEEEVIEAAKGANIHSFVSNLPDGYDTRVGERGGQLSGGQKQRVAIARALIRNPKLLLLDEATSALDSESEKIVQDALDRASMDRTTITIAHRLSTIQNADLIVVVKDGQVQEQGKHQELLALRGLYYKLVQQQSLERKAV</sequence>
<evidence type="ECO:0000256" key="4">
    <source>
        <dbReference type="ARBA" id="ARBA00022692"/>
    </source>
</evidence>
<feature type="domain" description="ABC transporter" evidence="13">
    <location>
        <begin position="1013"/>
        <end position="1251"/>
    </location>
</feature>
<evidence type="ECO:0000259" key="14">
    <source>
        <dbReference type="PROSITE" id="PS50929"/>
    </source>
</evidence>
<dbReference type="GO" id="GO:0090374">
    <property type="term" value="P:oligopeptide export from mitochondrion"/>
    <property type="evidence" value="ECO:0007669"/>
    <property type="project" value="TreeGrafter"/>
</dbReference>
<feature type="transmembrane region" description="Helical" evidence="12">
    <location>
        <begin position="837"/>
        <end position="857"/>
    </location>
</feature>
<dbReference type="Proteomes" id="UP000267251">
    <property type="component" value="Unassembled WGS sequence"/>
</dbReference>
<dbReference type="AlphaFoldDB" id="A0A4P9Y722"/>
<feature type="transmembrane region" description="Helical" evidence="12">
    <location>
        <begin position="913"/>
        <end position="937"/>
    </location>
</feature>
<dbReference type="InterPro" id="IPR039421">
    <property type="entry name" value="Type_1_exporter"/>
</dbReference>
<feature type="transmembrane region" description="Helical" evidence="12">
    <location>
        <begin position="188"/>
        <end position="207"/>
    </location>
</feature>
<keyword evidence="3" id="KW-0813">Transport</keyword>
<feature type="domain" description="ABC transporter" evidence="13">
    <location>
        <begin position="366"/>
        <end position="606"/>
    </location>
</feature>
<accession>A0A4P9Y722</accession>
<dbReference type="PANTHER" id="PTHR43394:SF27">
    <property type="entry name" value="ATP-DEPENDENT TRANSLOCASE ABCB1-LIKE"/>
    <property type="match status" value="1"/>
</dbReference>
<evidence type="ECO:0000256" key="10">
    <source>
        <dbReference type="ARBA" id="ARBA00023180"/>
    </source>
</evidence>
<dbReference type="CDD" id="cd03249">
    <property type="entry name" value="ABC_MTABC3_MDL1_MDL2"/>
    <property type="match status" value="2"/>
</dbReference>
<dbReference type="InterPro" id="IPR036640">
    <property type="entry name" value="ABC1_TM_sf"/>
</dbReference>
<feature type="transmembrane region" description="Helical" evidence="12">
    <location>
        <begin position="687"/>
        <end position="711"/>
    </location>
</feature>
<comment type="subcellular location">
    <subcellularLocation>
        <location evidence="1">Cell membrane</location>
        <topology evidence="1">Multi-pass membrane protein</topology>
    </subcellularLocation>
</comment>
<dbReference type="GO" id="GO:0005743">
    <property type="term" value="C:mitochondrial inner membrane"/>
    <property type="evidence" value="ECO:0007669"/>
    <property type="project" value="TreeGrafter"/>
</dbReference>
<evidence type="ECO:0000256" key="7">
    <source>
        <dbReference type="ARBA" id="ARBA00022840"/>
    </source>
</evidence>
<dbReference type="SUPFAM" id="SSF52540">
    <property type="entry name" value="P-loop containing nucleoside triphosphate hydrolases"/>
    <property type="match status" value="2"/>
</dbReference>
<dbReference type="Gene3D" id="1.20.1560.10">
    <property type="entry name" value="ABC transporter type 1, transmembrane domain"/>
    <property type="match status" value="2"/>
</dbReference>
<dbReference type="InterPro" id="IPR011527">
    <property type="entry name" value="ABC1_TM_dom"/>
</dbReference>
<dbReference type="FunFam" id="3.40.50.300:FF:000251">
    <property type="entry name" value="ABC transporter B family member 19"/>
    <property type="match status" value="1"/>
</dbReference>
<keyword evidence="9 12" id="KW-0472">Membrane</keyword>
<dbReference type="InterPro" id="IPR027417">
    <property type="entry name" value="P-loop_NTPase"/>
</dbReference>